<dbReference type="AlphaFoldDB" id="A0A3A3FKX1"/>
<proteinExistence type="predicted"/>
<organism evidence="1 2">
    <name type="scientific">Noviherbaspirillum saxi</name>
    <dbReference type="NCBI Taxonomy" id="2320863"/>
    <lineage>
        <taxon>Bacteria</taxon>
        <taxon>Pseudomonadati</taxon>
        <taxon>Pseudomonadota</taxon>
        <taxon>Betaproteobacteria</taxon>
        <taxon>Burkholderiales</taxon>
        <taxon>Oxalobacteraceae</taxon>
        <taxon>Noviherbaspirillum</taxon>
    </lineage>
</organism>
<dbReference type="EMBL" id="QYUO01000003">
    <property type="protein sequence ID" value="RJF91995.1"/>
    <property type="molecule type" value="Genomic_DNA"/>
</dbReference>
<evidence type="ECO:0000313" key="2">
    <source>
        <dbReference type="Proteomes" id="UP000265955"/>
    </source>
</evidence>
<keyword evidence="2" id="KW-1185">Reference proteome</keyword>
<dbReference type="Pfam" id="PF11162">
    <property type="entry name" value="DUF2946"/>
    <property type="match status" value="1"/>
</dbReference>
<accession>A0A3A3FKX1</accession>
<dbReference type="InterPro" id="IPR021333">
    <property type="entry name" value="DUF2946"/>
</dbReference>
<dbReference type="Proteomes" id="UP000265955">
    <property type="component" value="Unassembled WGS sequence"/>
</dbReference>
<evidence type="ECO:0000313" key="1">
    <source>
        <dbReference type="EMBL" id="RJF91995.1"/>
    </source>
</evidence>
<gene>
    <name evidence="1" type="ORF">D3871_25370</name>
</gene>
<protein>
    <submittedName>
        <fullName evidence="1">DUF2946 domain-containing protein</fullName>
    </submittedName>
</protein>
<name>A0A3A3FKX1_9BURK</name>
<sequence>MRMTRCTRFLTAWMAMFAILLVALVPSISHALALKNASSPRLTEVCTSFGIKQLKLPAEEATKPFSTVKHDQHFEDCPFCRIDGDTPVLPPVSALVRLTTIASFPQPFLFYQAPQRLFAWTPAQSRAPPAHS</sequence>
<comment type="caution">
    <text evidence="1">The sequence shown here is derived from an EMBL/GenBank/DDBJ whole genome shotgun (WGS) entry which is preliminary data.</text>
</comment>
<reference evidence="2" key="1">
    <citation type="submission" date="2018-09" db="EMBL/GenBank/DDBJ databases">
        <authorList>
            <person name="Zhu H."/>
        </authorList>
    </citation>
    <scope>NUCLEOTIDE SEQUENCE [LARGE SCALE GENOMIC DNA]</scope>
    <source>
        <strain evidence="2">K1R23-30</strain>
    </source>
</reference>